<dbReference type="Gene3D" id="3.30.565.10">
    <property type="entry name" value="Histidine kinase-like ATPase, C-terminal domain"/>
    <property type="match status" value="1"/>
</dbReference>
<dbReference type="Pfam" id="PF02518">
    <property type="entry name" value="HATPase_c"/>
    <property type="match status" value="1"/>
</dbReference>
<proteinExistence type="predicted"/>
<dbReference type="Gene3D" id="1.10.287.130">
    <property type="match status" value="1"/>
</dbReference>
<comment type="catalytic activity">
    <reaction evidence="1">
        <text>ATP + protein L-histidine = ADP + protein N-phospho-L-histidine.</text>
        <dbReference type="EC" id="2.7.13.3"/>
    </reaction>
</comment>
<dbReference type="PRINTS" id="PR00344">
    <property type="entry name" value="BCTRLSENSOR"/>
</dbReference>
<keyword evidence="3" id="KW-0597">Phosphoprotein</keyword>
<dbReference type="InterPro" id="IPR015943">
    <property type="entry name" value="WD40/YVTN_repeat-like_dom_sf"/>
</dbReference>
<sequence>MPVPGVFTKICLFARLALMGVLLASGLLARAEQPTALLELSFSRLGAEEGLPSLGVLSTYQDRQGLVWIGTTHGLLRYDGRHFKKFAADLDRPEALDHPVVQVLLEDERTASMWVGTDAGLNQVDLRSDHLRRHASPPELAAGKRRVVGLAVADAQTLWVASTGGLYLFDKALAAYRPWAPPQGAAQPASGPIRRMVGDGQGGVWLLQGHHALHVRADHSLAEAIDTRRGLGAQALSEIELQARALVFDGQGRLWLGLMGGMQVWRLQPDGQPARPDPLQLRLQLPRSRVVNLLRDAENNIWFTMNGDQGAGLHRWHAGSETVRHFAHYDAVPSSLASDLVSSLMQDRNGSLWVGSWGAGLSITDLGSGGFSRYVNLPGEPQTLSWPQVGAVAPDGAESLWVGTYGGGLNRVHLGSGRSERIPLAHLPMPLIKVLLPGDAGQLWVGGENGVLRYDSRRGRSQTVLTGKLSISSLLRDRGGSLWAGSSVGLYRFDRQDRLMRWFRADGNSGLASDTVDCLLEDHAGRLWVGSKGGLHLWDPVGERFSQPLRANAVLPRPERLAVQGLRQDDQGRIWLASPQGLFELVGQGEGWELKSMAELPGLPAASFESIQDAGNGDLWLGSELGLTRVETARGRARFYPGFARFGGGFEFGAVARGPDGSIFFGGSGVLRVRSEQLHDNPLKPELVLSDLRLFNQSLLPHAAGQGPGLGDVGISGPLHLARSLQLTHKQNMVSFELSALQFDKSRLNRYAWKLEGFDREWIFGEGDAGLATYTNLDPGRYRLLAKAANPDGLWGEPRELLSVVVAPPFWATWWARAAAALLLLLLLGTAYRLRVRALQQSRQWLEREVRSRTQQLLDQQQQLAHEKQLAVAQGMAAEKARRDIGLLSEIGRQITASLELEAIQQTLYRHVNGLIEAHVFGVGLVDWQARVVAFDYVMQEGEPLLPYQRSLDSLDQPAVQCALHGRELLLDELGQDNRLLTRPGAAEASRITLQDGAEPALSRSALYVPMMIKGVVIGVISVLNKRPRAFGNGDLDILRTLGAYAAVALDNAEAYRRLQLAQTRLVEQEKMAALGSLVAGVAHELNTPIGNSLLMASTLRDNSKRFLATVREGALRRSELERYCQGTEEASSLLVRSLGSAASLISSFKHLAVDQTSDQRRQFDLRGLCEELALTLGNRLRKDGHELQLDVPAELRMDSFPGALGQVLTNLILNAIVHGFEGRRQGQLQLRAQRLPGDWVRLELHDNGRGIHAESLGHVFEPFFTTKLGQGGSGLGLHISYNIVNAVLGGSITVRSEPGEGTSFEIRIPLTAP</sequence>
<evidence type="ECO:0000259" key="4">
    <source>
        <dbReference type="PROSITE" id="PS50109"/>
    </source>
</evidence>
<gene>
    <name evidence="5" type="ORF">HNP55_001770</name>
</gene>
<name>A0A840L630_9BURK</name>
<dbReference type="Gene3D" id="3.30.450.40">
    <property type="match status" value="1"/>
</dbReference>
<dbReference type="PANTHER" id="PTHR43547">
    <property type="entry name" value="TWO-COMPONENT HISTIDINE KINASE"/>
    <property type="match status" value="1"/>
</dbReference>
<feature type="domain" description="Histidine kinase" evidence="4">
    <location>
        <begin position="1081"/>
        <end position="1313"/>
    </location>
</feature>
<dbReference type="InterPro" id="IPR005467">
    <property type="entry name" value="His_kinase_dom"/>
</dbReference>
<reference evidence="5 6" key="1">
    <citation type="submission" date="2020-08" db="EMBL/GenBank/DDBJ databases">
        <title>Functional genomics of gut bacteria from endangered species of beetles.</title>
        <authorList>
            <person name="Carlos-Shanley C."/>
        </authorList>
    </citation>
    <scope>NUCLEOTIDE SEQUENCE [LARGE SCALE GENOMIC DNA]</scope>
    <source>
        <strain evidence="5 6">S00239</strain>
    </source>
</reference>
<dbReference type="InterPro" id="IPR013783">
    <property type="entry name" value="Ig-like_fold"/>
</dbReference>
<dbReference type="InterPro" id="IPR004358">
    <property type="entry name" value="Sig_transdc_His_kin-like_C"/>
</dbReference>
<dbReference type="Gene3D" id="2.60.40.10">
    <property type="entry name" value="Immunoglobulins"/>
    <property type="match status" value="1"/>
</dbReference>
<dbReference type="GO" id="GO:0000155">
    <property type="term" value="F:phosphorelay sensor kinase activity"/>
    <property type="evidence" value="ECO:0007669"/>
    <property type="project" value="InterPro"/>
</dbReference>
<dbReference type="Gene3D" id="2.130.10.10">
    <property type="entry name" value="YVTN repeat-like/Quinoprotein amine dehydrogenase"/>
    <property type="match status" value="3"/>
</dbReference>
<accession>A0A840L630</accession>
<dbReference type="InterPro" id="IPR003661">
    <property type="entry name" value="HisK_dim/P_dom"/>
</dbReference>
<dbReference type="PANTHER" id="PTHR43547:SF2">
    <property type="entry name" value="HYBRID SIGNAL TRANSDUCTION HISTIDINE KINASE C"/>
    <property type="match status" value="1"/>
</dbReference>
<evidence type="ECO:0000256" key="1">
    <source>
        <dbReference type="ARBA" id="ARBA00000085"/>
    </source>
</evidence>
<dbReference type="InterPro" id="IPR003594">
    <property type="entry name" value="HATPase_dom"/>
</dbReference>
<dbReference type="SUPFAM" id="SSF47384">
    <property type="entry name" value="Homodimeric domain of signal transducing histidine kinase"/>
    <property type="match status" value="1"/>
</dbReference>
<dbReference type="SUPFAM" id="SSF55874">
    <property type="entry name" value="ATPase domain of HSP90 chaperone/DNA topoisomerase II/histidine kinase"/>
    <property type="match status" value="1"/>
</dbReference>
<dbReference type="InterPro" id="IPR029016">
    <property type="entry name" value="GAF-like_dom_sf"/>
</dbReference>
<evidence type="ECO:0000256" key="3">
    <source>
        <dbReference type="ARBA" id="ARBA00022553"/>
    </source>
</evidence>
<dbReference type="InterPro" id="IPR003018">
    <property type="entry name" value="GAF"/>
</dbReference>
<dbReference type="EC" id="2.7.13.3" evidence="2"/>
<dbReference type="PROSITE" id="PS50109">
    <property type="entry name" value="HIS_KIN"/>
    <property type="match status" value="1"/>
</dbReference>
<evidence type="ECO:0000313" key="5">
    <source>
        <dbReference type="EMBL" id="MBB4843251.1"/>
    </source>
</evidence>
<dbReference type="InterPro" id="IPR036097">
    <property type="entry name" value="HisK_dim/P_sf"/>
</dbReference>
<keyword evidence="5" id="KW-0418">Kinase</keyword>
<keyword evidence="6" id="KW-1185">Reference proteome</keyword>
<dbReference type="InterPro" id="IPR011110">
    <property type="entry name" value="Reg_prop"/>
</dbReference>
<dbReference type="SUPFAM" id="SSF55781">
    <property type="entry name" value="GAF domain-like"/>
    <property type="match status" value="1"/>
</dbReference>
<dbReference type="SUPFAM" id="SSF63829">
    <property type="entry name" value="Calcium-dependent phosphotriesterase"/>
    <property type="match status" value="2"/>
</dbReference>
<dbReference type="EMBL" id="JACHLP010000003">
    <property type="protein sequence ID" value="MBB4843251.1"/>
    <property type="molecule type" value="Genomic_DNA"/>
</dbReference>
<dbReference type="SMART" id="SM00065">
    <property type="entry name" value="GAF"/>
    <property type="match status" value="1"/>
</dbReference>
<dbReference type="InterPro" id="IPR011123">
    <property type="entry name" value="Y_Y_Y"/>
</dbReference>
<dbReference type="SMART" id="SM00387">
    <property type="entry name" value="HATPase_c"/>
    <property type="match status" value="1"/>
</dbReference>
<comment type="caution">
    <text evidence="5">The sequence shown here is derived from an EMBL/GenBank/DDBJ whole genome shotgun (WGS) entry which is preliminary data.</text>
</comment>
<dbReference type="CDD" id="cd00082">
    <property type="entry name" value="HisKA"/>
    <property type="match status" value="1"/>
</dbReference>
<dbReference type="Pfam" id="PF07495">
    <property type="entry name" value="Y_Y_Y"/>
    <property type="match status" value="1"/>
</dbReference>
<dbReference type="Proteomes" id="UP000562027">
    <property type="component" value="Unassembled WGS sequence"/>
</dbReference>
<evidence type="ECO:0000256" key="2">
    <source>
        <dbReference type="ARBA" id="ARBA00012438"/>
    </source>
</evidence>
<organism evidence="5 6">
    <name type="scientific">Roseateles oligotrophus</name>
    <dbReference type="NCBI Taxonomy" id="1769250"/>
    <lineage>
        <taxon>Bacteria</taxon>
        <taxon>Pseudomonadati</taxon>
        <taxon>Pseudomonadota</taxon>
        <taxon>Betaproteobacteria</taxon>
        <taxon>Burkholderiales</taxon>
        <taxon>Sphaerotilaceae</taxon>
        <taxon>Roseateles</taxon>
    </lineage>
</organism>
<evidence type="ECO:0000313" key="6">
    <source>
        <dbReference type="Proteomes" id="UP000562027"/>
    </source>
</evidence>
<dbReference type="Pfam" id="PF13185">
    <property type="entry name" value="GAF_2"/>
    <property type="match status" value="1"/>
</dbReference>
<keyword evidence="5" id="KW-0808">Transferase</keyword>
<protein>
    <recommendedName>
        <fullName evidence="2">histidine kinase</fullName>
        <ecNumber evidence="2">2.7.13.3</ecNumber>
    </recommendedName>
</protein>
<dbReference type="Pfam" id="PF07494">
    <property type="entry name" value="Reg_prop"/>
    <property type="match status" value="3"/>
</dbReference>
<dbReference type="InterPro" id="IPR036890">
    <property type="entry name" value="HATPase_C_sf"/>
</dbReference>